<sequence length="462" mass="50563">MDQTPGYPRPNPCLSFWLQGARNSPLLGHRTTEALPESSDVTIVGSGLSGAAIAYFLLTGDNPPRRVTILEAREACYGATGRNGGHCRPDCYRDYTHYKAEVGRAQALKIIQNEMDTLELMGQVIEKEGIDCDFWRGFSYDVPMDQAGADFLAAAYKEFVDDGGPVEGIVERILDQDVARRTTRCPLATAAYKFPGASLYPYKLVHHLLTLCIEKHGLNLQTHTPVRRVLPGPDGTGWAVHTDRGAVHTRQVVYATNAFTATLLPEFMGHIWPFRGQCAAVVPPKAYAGPNMLTSTYSLDYGDYLIQRPKDGVILFGGARRSMSVERLLGNTDDTETFPEMTAELKAALPRYFEGWGEQALGEGLVQVWSGIMGYTSEGYPYVGEVHDKPGAFVCAGHHGHGMARIMTCAKGLASLMQGNSWESTGLPECFQPTRERLSARAQVVVHNLGKQDVVGRADSSS</sequence>
<feature type="domain" description="FAD dependent oxidoreductase" evidence="1">
    <location>
        <begin position="40"/>
        <end position="415"/>
    </location>
</feature>
<dbReference type="PANTHER" id="PTHR13847">
    <property type="entry name" value="SARCOSINE DEHYDROGENASE-RELATED"/>
    <property type="match status" value="1"/>
</dbReference>
<organism evidence="2 3">
    <name type="scientific">Mycena pura</name>
    <dbReference type="NCBI Taxonomy" id="153505"/>
    <lineage>
        <taxon>Eukaryota</taxon>
        <taxon>Fungi</taxon>
        <taxon>Dikarya</taxon>
        <taxon>Basidiomycota</taxon>
        <taxon>Agaricomycotina</taxon>
        <taxon>Agaricomycetes</taxon>
        <taxon>Agaricomycetidae</taxon>
        <taxon>Agaricales</taxon>
        <taxon>Marasmiineae</taxon>
        <taxon>Mycenaceae</taxon>
        <taxon>Mycena</taxon>
    </lineage>
</organism>
<dbReference type="Gene3D" id="3.30.9.10">
    <property type="entry name" value="D-Amino Acid Oxidase, subunit A, domain 2"/>
    <property type="match status" value="1"/>
</dbReference>
<accession>A0AAD6VQ04</accession>
<evidence type="ECO:0000313" key="3">
    <source>
        <dbReference type="Proteomes" id="UP001219525"/>
    </source>
</evidence>
<comment type="caution">
    <text evidence="2">The sequence shown here is derived from an EMBL/GenBank/DDBJ whole genome shotgun (WGS) entry which is preliminary data.</text>
</comment>
<proteinExistence type="predicted"/>
<evidence type="ECO:0000259" key="1">
    <source>
        <dbReference type="Pfam" id="PF01266"/>
    </source>
</evidence>
<dbReference type="SUPFAM" id="SSF51905">
    <property type="entry name" value="FAD/NAD(P)-binding domain"/>
    <property type="match status" value="1"/>
</dbReference>
<dbReference type="Proteomes" id="UP001219525">
    <property type="component" value="Unassembled WGS sequence"/>
</dbReference>
<dbReference type="PANTHER" id="PTHR13847:SF260">
    <property type="entry name" value="FAD DEPENDENT OXIDOREDUCTASE DOMAIN-CONTAINING PROTEIN"/>
    <property type="match status" value="1"/>
</dbReference>
<gene>
    <name evidence="2" type="ORF">GGX14DRAFT_446477</name>
</gene>
<keyword evidence="3" id="KW-1185">Reference proteome</keyword>
<dbReference type="AlphaFoldDB" id="A0AAD6VQ04"/>
<name>A0AAD6VQ04_9AGAR</name>
<dbReference type="Pfam" id="PF01266">
    <property type="entry name" value="DAO"/>
    <property type="match status" value="1"/>
</dbReference>
<dbReference type="GO" id="GO:0005737">
    <property type="term" value="C:cytoplasm"/>
    <property type="evidence" value="ECO:0007669"/>
    <property type="project" value="TreeGrafter"/>
</dbReference>
<reference evidence="2" key="1">
    <citation type="submission" date="2023-03" db="EMBL/GenBank/DDBJ databases">
        <title>Massive genome expansion in bonnet fungi (Mycena s.s.) driven by repeated elements and novel gene families across ecological guilds.</title>
        <authorList>
            <consortium name="Lawrence Berkeley National Laboratory"/>
            <person name="Harder C.B."/>
            <person name="Miyauchi S."/>
            <person name="Viragh M."/>
            <person name="Kuo A."/>
            <person name="Thoen E."/>
            <person name="Andreopoulos B."/>
            <person name="Lu D."/>
            <person name="Skrede I."/>
            <person name="Drula E."/>
            <person name="Henrissat B."/>
            <person name="Morin E."/>
            <person name="Kohler A."/>
            <person name="Barry K."/>
            <person name="LaButti K."/>
            <person name="Morin E."/>
            <person name="Salamov A."/>
            <person name="Lipzen A."/>
            <person name="Mereny Z."/>
            <person name="Hegedus B."/>
            <person name="Baldrian P."/>
            <person name="Stursova M."/>
            <person name="Weitz H."/>
            <person name="Taylor A."/>
            <person name="Grigoriev I.V."/>
            <person name="Nagy L.G."/>
            <person name="Martin F."/>
            <person name="Kauserud H."/>
        </authorList>
    </citation>
    <scope>NUCLEOTIDE SEQUENCE</scope>
    <source>
        <strain evidence="2">9144</strain>
    </source>
</reference>
<protein>
    <submittedName>
        <fullName evidence="2">FAD dependent oxidoreductase</fullName>
    </submittedName>
</protein>
<dbReference type="EMBL" id="JARJCW010000022">
    <property type="protein sequence ID" value="KAJ7213163.1"/>
    <property type="molecule type" value="Genomic_DNA"/>
</dbReference>
<dbReference type="InterPro" id="IPR006076">
    <property type="entry name" value="FAD-dep_OxRdtase"/>
</dbReference>
<evidence type="ECO:0000313" key="2">
    <source>
        <dbReference type="EMBL" id="KAJ7213163.1"/>
    </source>
</evidence>
<dbReference type="InterPro" id="IPR036188">
    <property type="entry name" value="FAD/NAD-bd_sf"/>
</dbReference>
<dbReference type="Gene3D" id="3.50.50.60">
    <property type="entry name" value="FAD/NAD(P)-binding domain"/>
    <property type="match status" value="1"/>
</dbReference>